<dbReference type="Proteomes" id="UP000460221">
    <property type="component" value="Unassembled WGS sequence"/>
</dbReference>
<dbReference type="PANTHER" id="PTHR12304">
    <property type="entry name" value="INOSINE-URIDINE PREFERRING NUCLEOSIDE HYDROLASE"/>
    <property type="match status" value="1"/>
</dbReference>
<reference evidence="4 5" key="1">
    <citation type="submission" date="2019-11" db="EMBL/GenBank/DDBJ databases">
        <authorList>
            <person name="Jiang L.-Q."/>
        </authorList>
    </citation>
    <scope>NUCLEOTIDE SEQUENCE [LARGE SCALE GENOMIC DNA]</scope>
    <source>
        <strain evidence="4 5">YIM 132087</strain>
    </source>
</reference>
<dbReference type="GO" id="GO:0008477">
    <property type="term" value="F:purine nucleosidase activity"/>
    <property type="evidence" value="ECO:0007669"/>
    <property type="project" value="TreeGrafter"/>
</dbReference>
<dbReference type="InterPro" id="IPR001910">
    <property type="entry name" value="Inosine/uridine_hydrolase_dom"/>
</dbReference>
<sequence>MATTIILDCDPGHDDAFAMLTAYGHPAIDLVAVTTVCGNQTVDLVTRNALAVGGLAGMTDVLFARGAEHPLVREHRAAPDIHGDTGLDGPPLPDPGAVTLDPRSADQLIVDLVMAAEPGEITLVATAPLTNLALALQREPLIAERVEGVAIMGGAVGQGNITPSAEFNILVDPEAAAAVFDAGWSVTMMGLEVSHQALATPEIRSRIAGLGTDIGVFADQMLEFFQARYLEHQGFESAPVHDLCPVVGLIDPTIFEFVRGPIAVETAGRLTDGRTVVDLRLPAGDDCRHRAGVGLDFDRFWDVVIDALSRLG</sequence>
<dbReference type="CDD" id="cd02651">
    <property type="entry name" value="nuc_hydro_IU_UC_XIUA"/>
    <property type="match status" value="1"/>
</dbReference>
<keyword evidence="2" id="KW-0326">Glycosidase</keyword>
<dbReference type="AlphaFoldDB" id="A0A7K1FGI2"/>
<dbReference type="GO" id="GO:0005829">
    <property type="term" value="C:cytosol"/>
    <property type="evidence" value="ECO:0007669"/>
    <property type="project" value="TreeGrafter"/>
</dbReference>
<evidence type="ECO:0000256" key="1">
    <source>
        <dbReference type="ARBA" id="ARBA00022801"/>
    </source>
</evidence>
<dbReference type="SUPFAM" id="SSF53590">
    <property type="entry name" value="Nucleoside hydrolase"/>
    <property type="match status" value="1"/>
</dbReference>
<dbReference type="Pfam" id="PF01156">
    <property type="entry name" value="IU_nuc_hydro"/>
    <property type="match status" value="1"/>
</dbReference>
<gene>
    <name evidence="4" type="primary">rihB</name>
    <name evidence="4" type="ORF">GIS00_04530</name>
</gene>
<dbReference type="EMBL" id="WLYK01000001">
    <property type="protein sequence ID" value="MTD13212.1"/>
    <property type="molecule type" value="Genomic_DNA"/>
</dbReference>
<dbReference type="Gene3D" id="3.90.245.10">
    <property type="entry name" value="Ribonucleoside hydrolase-like"/>
    <property type="match status" value="1"/>
</dbReference>
<evidence type="ECO:0000313" key="5">
    <source>
        <dbReference type="Proteomes" id="UP000460221"/>
    </source>
</evidence>
<evidence type="ECO:0000259" key="3">
    <source>
        <dbReference type="Pfam" id="PF01156"/>
    </source>
</evidence>
<evidence type="ECO:0000313" key="4">
    <source>
        <dbReference type="EMBL" id="MTD13212.1"/>
    </source>
</evidence>
<evidence type="ECO:0000256" key="2">
    <source>
        <dbReference type="ARBA" id="ARBA00023295"/>
    </source>
</evidence>
<protein>
    <submittedName>
        <fullName evidence="4">Ribonucleoside hydrolase</fullName>
    </submittedName>
</protein>
<comment type="caution">
    <text evidence="4">The sequence shown here is derived from an EMBL/GenBank/DDBJ whole genome shotgun (WGS) entry which is preliminary data.</text>
</comment>
<feature type="domain" description="Inosine/uridine-preferring nucleoside hydrolase" evidence="3">
    <location>
        <begin position="5"/>
        <end position="302"/>
    </location>
</feature>
<dbReference type="RefSeq" id="WP_154767110.1">
    <property type="nucleotide sequence ID" value="NZ_WLYK01000001.1"/>
</dbReference>
<dbReference type="InterPro" id="IPR036452">
    <property type="entry name" value="Ribo_hydro-like"/>
</dbReference>
<keyword evidence="5" id="KW-1185">Reference proteome</keyword>
<proteinExistence type="predicted"/>
<keyword evidence="1 4" id="KW-0378">Hydrolase</keyword>
<dbReference type="GO" id="GO:0006152">
    <property type="term" value="P:purine nucleoside catabolic process"/>
    <property type="evidence" value="ECO:0007669"/>
    <property type="project" value="TreeGrafter"/>
</dbReference>
<dbReference type="InterPro" id="IPR023186">
    <property type="entry name" value="IUNH"/>
</dbReference>
<organism evidence="4 5">
    <name type="scientific">Nakamurella alba</name>
    <dbReference type="NCBI Taxonomy" id="2665158"/>
    <lineage>
        <taxon>Bacteria</taxon>
        <taxon>Bacillati</taxon>
        <taxon>Actinomycetota</taxon>
        <taxon>Actinomycetes</taxon>
        <taxon>Nakamurellales</taxon>
        <taxon>Nakamurellaceae</taxon>
        <taxon>Nakamurella</taxon>
    </lineage>
</organism>
<name>A0A7K1FGI2_9ACTN</name>
<accession>A0A7K1FGI2</accession>
<dbReference type="PANTHER" id="PTHR12304:SF4">
    <property type="entry name" value="URIDINE NUCLEOSIDASE"/>
    <property type="match status" value="1"/>
</dbReference>